<keyword evidence="3" id="KW-1185">Reference proteome</keyword>
<dbReference type="AlphaFoldDB" id="A0A6G6Y248"/>
<evidence type="ECO:0000256" key="1">
    <source>
        <dbReference type="SAM" id="SignalP"/>
    </source>
</evidence>
<dbReference type="Proteomes" id="UP000501568">
    <property type="component" value="Chromosome"/>
</dbReference>
<evidence type="ECO:0000313" key="3">
    <source>
        <dbReference type="Proteomes" id="UP000501568"/>
    </source>
</evidence>
<sequence length="154" mass="15631">MLRSLPFSRTLITLALIAPLPLLAPVAAPPAMAQPAGATLTIHFEGITRAEGKVMVAVFDADGWNGGAPVGVAMVDAAIGGVDATVSGLAPGRYAVRAFQDVDGDMKFGTNPFGMPIEPFGFSNDAIGAGGPPSFEDAAFTVGDSAVSQTITLR</sequence>
<feature type="signal peptide" evidence="1">
    <location>
        <begin position="1"/>
        <end position="33"/>
    </location>
</feature>
<dbReference type="InterPro" id="IPR018673">
    <property type="entry name" value="DUF2141"/>
</dbReference>
<dbReference type="KEGG" id="spzr:G5C33_03715"/>
<accession>A0A6G6Y248</accession>
<dbReference type="RefSeq" id="WP_165325981.1">
    <property type="nucleotide sequence ID" value="NZ_CP049109.1"/>
</dbReference>
<dbReference type="EMBL" id="CP049109">
    <property type="protein sequence ID" value="QIG78980.1"/>
    <property type="molecule type" value="Genomic_DNA"/>
</dbReference>
<protein>
    <submittedName>
        <fullName evidence="2">DUF2141 domain-containing protein</fullName>
    </submittedName>
</protein>
<feature type="chain" id="PRO_5026124028" evidence="1">
    <location>
        <begin position="34"/>
        <end position="154"/>
    </location>
</feature>
<reference evidence="2 3" key="1">
    <citation type="submission" date="2020-02" db="EMBL/GenBank/DDBJ databases">
        <authorList>
            <person name="Zheng R.K."/>
            <person name="Sun C.M."/>
        </authorList>
    </citation>
    <scope>NUCLEOTIDE SEQUENCE [LARGE SCALE GENOMIC DNA]</scope>
    <source>
        <strain evidence="3">zrk23</strain>
    </source>
</reference>
<evidence type="ECO:0000313" key="2">
    <source>
        <dbReference type="EMBL" id="QIG78980.1"/>
    </source>
</evidence>
<gene>
    <name evidence="2" type="ORF">G5C33_03715</name>
</gene>
<proteinExistence type="predicted"/>
<dbReference type="Pfam" id="PF09912">
    <property type="entry name" value="DUF2141"/>
    <property type="match status" value="1"/>
</dbReference>
<name>A0A6G6Y248_9SPHN</name>
<keyword evidence="1" id="KW-0732">Signal</keyword>
<organism evidence="2 3">
    <name type="scientific">Stakelama tenebrarum</name>
    <dbReference type="NCBI Taxonomy" id="2711215"/>
    <lineage>
        <taxon>Bacteria</taxon>
        <taxon>Pseudomonadati</taxon>
        <taxon>Pseudomonadota</taxon>
        <taxon>Alphaproteobacteria</taxon>
        <taxon>Sphingomonadales</taxon>
        <taxon>Sphingomonadaceae</taxon>
        <taxon>Stakelama</taxon>
    </lineage>
</organism>